<proteinExistence type="inferred from homology"/>
<keyword evidence="5" id="KW-0680">Restriction system</keyword>
<dbReference type="InterPro" id="IPR029063">
    <property type="entry name" value="SAM-dependent_MTases_sf"/>
</dbReference>
<evidence type="ECO:0000313" key="10">
    <source>
        <dbReference type="Proteomes" id="UP000004349"/>
    </source>
</evidence>
<comment type="similarity">
    <text evidence="7 8">Belongs to the class I-like SAM-binding methyltransferase superfamily. C5-methyltransferase family.</text>
</comment>
<organism evidence="9 10">
    <name type="scientific">Vibrio scophthalmi LMG 19158</name>
    <dbReference type="NCBI Taxonomy" id="870967"/>
    <lineage>
        <taxon>Bacteria</taxon>
        <taxon>Pseudomonadati</taxon>
        <taxon>Pseudomonadota</taxon>
        <taxon>Gammaproteobacteria</taxon>
        <taxon>Vibrionales</taxon>
        <taxon>Vibrionaceae</taxon>
        <taxon>Vibrio</taxon>
    </lineage>
</organism>
<dbReference type="PROSITE" id="PS51679">
    <property type="entry name" value="SAM_MT_C5"/>
    <property type="match status" value="1"/>
</dbReference>
<evidence type="ECO:0000256" key="1">
    <source>
        <dbReference type="ARBA" id="ARBA00011975"/>
    </source>
</evidence>
<keyword evidence="3 7" id="KW-0808">Transferase</keyword>
<dbReference type="PANTHER" id="PTHR10629">
    <property type="entry name" value="CYTOSINE-SPECIFIC METHYLTRANSFERASE"/>
    <property type="match status" value="1"/>
</dbReference>
<comment type="catalytic activity">
    <reaction evidence="6">
        <text>a 2'-deoxycytidine in DNA + S-adenosyl-L-methionine = a 5-methyl-2'-deoxycytidine in DNA + S-adenosyl-L-homocysteine + H(+)</text>
        <dbReference type="Rhea" id="RHEA:13681"/>
        <dbReference type="Rhea" id="RHEA-COMP:11369"/>
        <dbReference type="Rhea" id="RHEA-COMP:11370"/>
        <dbReference type="ChEBI" id="CHEBI:15378"/>
        <dbReference type="ChEBI" id="CHEBI:57856"/>
        <dbReference type="ChEBI" id="CHEBI:59789"/>
        <dbReference type="ChEBI" id="CHEBI:85452"/>
        <dbReference type="ChEBI" id="CHEBI:85454"/>
        <dbReference type="EC" id="2.1.1.37"/>
    </reaction>
</comment>
<dbReference type="GO" id="GO:0009307">
    <property type="term" value="P:DNA restriction-modification system"/>
    <property type="evidence" value="ECO:0007669"/>
    <property type="project" value="UniProtKB-KW"/>
</dbReference>
<dbReference type="InterPro" id="IPR050390">
    <property type="entry name" value="C5-Methyltransferase"/>
</dbReference>
<evidence type="ECO:0000256" key="6">
    <source>
        <dbReference type="ARBA" id="ARBA00047422"/>
    </source>
</evidence>
<name>F9RNN8_9VIBR</name>
<sequence length="387" mass="44615">MAGRFIDTFRTKGFTLSSPKPIIFSFFAGSGFLDLGFEKSGFDVRFINEFHKPFLEAYQYSRKVMELPEPKYGHFLGSIEDFVTGDRAQELTDHVEDAKSDSLVGFIGGPPCPDFSVAGKNKGSEGENGKLSRVYIDAIIQNTPDFFLFENVKGLWRTVKHRAFYDAMKDRLEEAGYVLTDRLTNCIEYGVPQDRDRILLFGIHKSRVGEINSKELESQFNWERKVKFNRDEVLDKKVWPGHEYYEQDSEKECPESLIKYHGLTVEHWFELNDVYNHPNANHHFQPKSMHRFQSILEGDDSKKSFKRLHRWRYSPTAAYGNNEVHLHPYKDRRLSAAESLAIQSLPKEFCFPPTMTLSDMFKTIGNGVPYLAAEGVAQTIQTYLKSL</sequence>
<dbReference type="eggNOG" id="COG0270">
    <property type="taxonomic scope" value="Bacteria"/>
</dbReference>
<evidence type="ECO:0000256" key="3">
    <source>
        <dbReference type="ARBA" id="ARBA00022679"/>
    </source>
</evidence>
<comment type="caution">
    <text evidence="9">The sequence shown here is derived from an EMBL/GenBank/DDBJ whole genome shotgun (WGS) entry which is preliminary data.</text>
</comment>
<dbReference type="Proteomes" id="UP000004349">
    <property type="component" value="Unassembled WGS sequence"/>
</dbReference>
<gene>
    <name evidence="9" type="ORF">VIS19158_18121</name>
</gene>
<evidence type="ECO:0000256" key="2">
    <source>
        <dbReference type="ARBA" id="ARBA00022603"/>
    </source>
</evidence>
<dbReference type="PANTHER" id="PTHR10629:SF52">
    <property type="entry name" value="DNA (CYTOSINE-5)-METHYLTRANSFERASE 1"/>
    <property type="match status" value="1"/>
</dbReference>
<reference evidence="9 10" key="1">
    <citation type="journal article" date="2012" name="Int. J. Syst. Evol. Microbiol.">
        <title>Vibrio caribbeanicus sp. nov., isolated from the marine sponge Scleritoderma cyanea.</title>
        <authorList>
            <person name="Hoffmann M."/>
            <person name="Monday S.R."/>
            <person name="Allard M.W."/>
            <person name="Strain E.A."/>
            <person name="Whittaker P."/>
            <person name="Naum M."/>
            <person name="McCarthy P.J."/>
            <person name="Lopez J.V."/>
            <person name="Fischer M."/>
            <person name="Brown E.W."/>
        </authorList>
    </citation>
    <scope>NUCLEOTIDE SEQUENCE [LARGE SCALE GENOMIC DNA]</scope>
    <source>
        <strain evidence="9 10">LMG 19158</strain>
    </source>
</reference>
<dbReference type="Gene3D" id="3.40.50.150">
    <property type="entry name" value="Vaccinia Virus protein VP39"/>
    <property type="match status" value="1"/>
</dbReference>
<dbReference type="GO" id="GO:0003886">
    <property type="term" value="F:DNA (cytosine-5-)-methyltransferase activity"/>
    <property type="evidence" value="ECO:0007669"/>
    <property type="project" value="UniProtKB-EC"/>
</dbReference>
<dbReference type="AlphaFoldDB" id="F9RNN8"/>
<dbReference type="GO" id="GO:0003677">
    <property type="term" value="F:DNA binding"/>
    <property type="evidence" value="ECO:0007669"/>
    <property type="project" value="TreeGrafter"/>
</dbReference>
<evidence type="ECO:0000313" key="9">
    <source>
        <dbReference type="EMBL" id="EGU37063.1"/>
    </source>
</evidence>
<dbReference type="Pfam" id="PF00145">
    <property type="entry name" value="DNA_methylase"/>
    <property type="match status" value="1"/>
</dbReference>
<dbReference type="GO" id="GO:0044027">
    <property type="term" value="P:negative regulation of gene expression via chromosomal CpG island methylation"/>
    <property type="evidence" value="ECO:0007669"/>
    <property type="project" value="TreeGrafter"/>
</dbReference>
<dbReference type="EMBL" id="AFWE01000112">
    <property type="protein sequence ID" value="EGU37063.1"/>
    <property type="molecule type" value="Genomic_DNA"/>
</dbReference>
<dbReference type="EC" id="2.1.1.37" evidence="1"/>
<dbReference type="PRINTS" id="PR00105">
    <property type="entry name" value="C5METTRFRASE"/>
</dbReference>
<keyword evidence="2 7" id="KW-0489">Methyltransferase</keyword>
<evidence type="ECO:0000256" key="4">
    <source>
        <dbReference type="ARBA" id="ARBA00022691"/>
    </source>
</evidence>
<keyword evidence="4 7" id="KW-0949">S-adenosyl-L-methionine</keyword>
<dbReference type="InterPro" id="IPR001525">
    <property type="entry name" value="C5_MeTfrase"/>
</dbReference>
<dbReference type="NCBIfam" id="TIGR00675">
    <property type="entry name" value="dcm"/>
    <property type="match status" value="1"/>
</dbReference>
<dbReference type="RefSeq" id="WP_005595395.1">
    <property type="nucleotide sequence ID" value="NZ_AFWE01000112.1"/>
</dbReference>
<dbReference type="Gene3D" id="3.90.120.10">
    <property type="entry name" value="DNA Methylase, subunit A, domain 2"/>
    <property type="match status" value="1"/>
</dbReference>
<dbReference type="SUPFAM" id="SSF53335">
    <property type="entry name" value="S-adenosyl-L-methionine-dependent methyltransferases"/>
    <property type="match status" value="1"/>
</dbReference>
<evidence type="ECO:0000256" key="8">
    <source>
        <dbReference type="RuleBase" id="RU000416"/>
    </source>
</evidence>
<protein>
    <recommendedName>
        <fullName evidence="1">DNA (cytosine-5-)-methyltransferase</fullName>
        <ecNumber evidence="1">2.1.1.37</ecNumber>
    </recommendedName>
</protein>
<feature type="active site" evidence="7">
    <location>
        <position position="112"/>
    </location>
</feature>
<evidence type="ECO:0000256" key="7">
    <source>
        <dbReference type="PROSITE-ProRule" id="PRU01016"/>
    </source>
</evidence>
<accession>F9RNN8</accession>
<dbReference type="GO" id="GO:0032259">
    <property type="term" value="P:methylation"/>
    <property type="evidence" value="ECO:0007669"/>
    <property type="project" value="UniProtKB-KW"/>
</dbReference>
<evidence type="ECO:0000256" key="5">
    <source>
        <dbReference type="ARBA" id="ARBA00022747"/>
    </source>
</evidence>